<keyword evidence="4" id="KW-1185">Reference proteome</keyword>
<feature type="domain" description="Glycosyltransferase subfamily 4-like N-terminal" evidence="2">
    <location>
        <begin position="13"/>
        <end position="207"/>
    </location>
</feature>
<dbReference type="SUPFAM" id="SSF53756">
    <property type="entry name" value="UDP-Glycosyltransferase/glycogen phosphorylase"/>
    <property type="match status" value="1"/>
</dbReference>
<reference evidence="3 4" key="1">
    <citation type="journal article" date="2007" name="Archaea">
        <title>The genome of Hyperthermus butylicus: a sulfur-reducing, peptide fermenting, neutrophilic Crenarchaeote growing up to 108 degrees C.</title>
        <authorList>
            <person name="Brugger K."/>
            <person name="Chen L."/>
            <person name="Stark M."/>
            <person name="Zibat A."/>
            <person name="Redder P."/>
            <person name="Ruepp A."/>
            <person name="Awayez M."/>
            <person name="She Q."/>
            <person name="Garrett R.A."/>
            <person name="Klenk H.P."/>
        </authorList>
    </citation>
    <scope>NUCLEOTIDE SEQUENCE [LARGE SCALE GENOMIC DNA]</scope>
    <source>
        <strain evidence="4">DSM 5456 / JCM 9403 / PLM1-5</strain>
    </source>
</reference>
<dbReference type="PANTHER" id="PTHR45919">
    <property type="entry name" value="GDP-MAN:MAN(3)GLCNAC(2)-PP-DOL ALPHA-1,2-MANNOSYLTRANSFERASE"/>
    <property type="match status" value="1"/>
</dbReference>
<dbReference type="InterPro" id="IPR028098">
    <property type="entry name" value="Glyco_trans_4-like_N"/>
</dbReference>
<dbReference type="HOGENOM" id="CLU_017896_3_0_2"/>
<feature type="domain" description="Glycosyl transferase family 1" evidence="1">
    <location>
        <begin position="213"/>
        <end position="370"/>
    </location>
</feature>
<proteinExistence type="predicted"/>
<dbReference type="CAZy" id="GT4">
    <property type="family name" value="Glycosyltransferase Family 4"/>
</dbReference>
<dbReference type="AlphaFoldDB" id="A2BMW5"/>
<dbReference type="eggNOG" id="arCOG01403">
    <property type="taxonomic scope" value="Archaea"/>
</dbReference>
<protein>
    <submittedName>
        <fullName evidence="3">Glycosyltransferase</fullName>
    </submittedName>
</protein>
<dbReference type="GO" id="GO:0004377">
    <property type="term" value="F:GDP-Man:Man(3)GlcNAc(2)-PP-Dol alpha-1,2-mannosyltransferase activity"/>
    <property type="evidence" value="ECO:0007669"/>
    <property type="project" value="InterPro"/>
</dbReference>
<dbReference type="Proteomes" id="UP000002593">
    <property type="component" value="Chromosome"/>
</dbReference>
<dbReference type="STRING" id="415426.Hbut_1504"/>
<dbReference type="GO" id="GO:0016020">
    <property type="term" value="C:membrane"/>
    <property type="evidence" value="ECO:0007669"/>
    <property type="project" value="TreeGrafter"/>
</dbReference>
<sequence>MHILVAHHLWRFGGETRFNLDLASALCRLGYRVSIVSVSKPIKAIENELAALDCIENKYYIIPISLQLFALYQRLMLYRAVRKALKNTKIDLLWIDSNTYKPLINSRSSSYRIVEYIHFPLELLNQRTINQLPDILRKEVTSYFSKYLESRKWKLYLKLLSLVQKRVQRDNPFTSADLVLANSRYTGELVYHLWGEKPYILYPPVTIEDFKHKAHKGYEERDASIIMIGRISKEKRYEIVIKAITHTDTKPRLRIVGSLAPSAKSYLQKLKKLARNNNITLEIHTNVSREKLVQLATQSRIFVHATIGEHFGIAVVEAMAAGLPVIVHMSGGPFHDIIEKGKYGYYYKTVEELAHHIDKLLSSKREWNHYHKLSLERASNFSFANFVKRLEVLLSFIQT</sequence>
<organism evidence="3 4">
    <name type="scientific">Hyperthermus butylicus (strain DSM 5456 / JCM 9403 / PLM1-5)</name>
    <dbReference type="NCBI Taxonomy" id="415426"/>
    <lineage>
        <taxon>Archaea</taxon>
        <taxon>Thermoproteota</taxon>
        <taxon>Thermoprotei</taxon>
        <taxon>Desulfurococcales</taxon>
        <taxon>Pyrodictiaceae</taxon>
        <taxon>Hyperthermus</taxon>
    </lineage>
</organism>
<evidence type="ECO:0000313" key="3">
    <source>
        <dbReference type="EMBL" id="ABM81326.1"/>
    </source>
</evidence>
<dbReference type="Gene3D" id="3.40.50.2000">
    <property type="entry name" value="Glycogen Phosphorylase B"/>
    <property type="match status" value="2"/>
</dbReference>
<evidence type="ECO:0000259" key="2">
    <source>
        <dbReference type="Pfam" id="PF13439"/>
    </source>
</evidence>
<dbReference type="KEGG" id="hbu:Hbut_1504"/>
<dbReference type="Pfam" id="PF13439">
    <property type="entry name" value="Glyco_transf_4"/>
    <property type="match status" value="1"/>
</dbReference>
<dbReference type="RefSeq" id="WP_011822644.1">
    <property type="nucleotide sequence ID" value="NC_008818.1"/>
</dbReference>
<dbReference type="PANTHER" id="PTHR45919:SF1">
    <property type="entry name" value="GDP-MAN:MAN(3)GLCNAC(2)-PP-DOL ALPHA-1,2-MANNOSYLTRANSFERASE"/>
    <property type="match status" value="1"/>
</dbReference>
<accession>A2BMW5</accession>
<dbReference type="GO" id="GO:0006487">
    <property type="term" value="P:protein N-linked glycosylation"/>
    <property type="evidence" value="ECO:0007669"/>
    <property type="project" value="TreeGrafter"/>
</dbReference>
<dbReference type="OrthoDB" id="132546at2157"/>
<dbReference type="EnsemblBacteria" id="ABM81326">
    <property type="protein sequence ID" value="ABM81326"/>
    <property type="gene ID" value="Hbut_1504"/>
</dbReference>
<name>A2BMW5_HYPBU</name>
<dbReference type="GeneID" id="4781597"/>
<gene>
    <name evidence="3" type="ordered locus">Hbut_1504</name>
</gene>
<dbReference type="InterPro" id="IPR001296">
    <property type="entry name" value="Glyco_trans_1"/>
</dbReference>
<dbReference type="EMBL" id="CP000493">
    <property type="protein sequence ID" value="ABM81326.1"/>
    <property type="molecule type" value="Genomic_DNA"/>
</dbReference>
<dbReference type="InterPro" id="IPR038013">
    <property type="entry name" value="ALG11"/>
</dbReference>
<evidence type="ECO:0000313" key="4">
    <source>
        <dbReference type="Proteomes" id="UP000002593"/>
    </source>
</evidence>
<dbReference type="Pfam" id="PF00534">
    <property type="entry name" value="Glycos_transf_1"/>
    <property type="match status" value="1"/>
</dbReference>
<evidence type="ECO:0000259" key="1">
    <source>
        <dbReference type="Pfam" id="PF00534"/>
    </source>
</evidence>